<evidence type="ECO:0000313" key="2">
    <source>
        <dbReference type="EMBL" id="CAI9715802.1"/>
    </source>
</evidence>
<protein>
    <submittedName>
        <fullName evidence="2">Uncharacterized protein</fullName>
    </submittedName>
</protein>
<keyword evidence="1" id="KW-1133">Transmembrane helix</keyword>
<evidence type="ECO:0000313" key="3">
    <source>
        <dbReference type="Proteomes" id="UP001162480"/>
    </source>
</evidence>
<gene>
    <name evidence="2" type="ORF">OCTVUL_1B030569</name>
</gene>
<organism evidence="2 3">
    <name type="scientific">Octopus vulgaris</name>
    <name type="common">Common octopus</name>
    <dbReference type="NCBI Taxonomy" id="6645"/>
    <lineage>
        <taxon>Eukaryota</taxon>
        <taxon>Metazoa</taxon>
        <taxon>Spiralia</taxon>
        <taxon>Lophotrochozoa</taxon>
        <taxon>Mollusca</taxon>
        <taxon>Cephalopoda</taxon>
        <taxon>Coleoidea</taxon>
        <taxon>Octopodiformes</taxon>
        <taxon>Octopoda</taxon>
        <taxon>Incirrata</taxon>
        <taxon>Octopodidae</taxon>
        <taxon>Octopus</taxon>
    </lineage>
</organism>
<keyword evidence="3" id="KW-1185">Reference proteome</keyword>
<evidence type="ECO:0000256" key="1">
    <source>
        <dbReference type="SAM" id="Phobius"/>
    </source>
</evidence>
<proteinExistence type="predicted"/>
<dbReference type="AlphaFoldDB" id="A0AA36AJL2"/>
<sequence length="186" mass="20997">MSTPESISTTKRVLSTSTGITFGNEHIVFLIIGCMVLFFMVCLPIDFYNYHKKRKDKKDRQGSSMVYSRTGPRPFHVIVNQESNTEEAHQTRHTKTRRPFFKFMGLVALLKKKPTSGDDQVDSIVDDGVTPSTSTKSMSVSTMYCNSVGLSADSMSPAEHIELPELPYDNARKPKELYNFVDEENS</sequence>
<keyword evidence="1" id="KW-0472">Membrane</keyword>
<name>A0AA36AJL2_OCTVU</name>
<dbReference type="EMBL" id="OX597814">
    <property type="protein sequence ID" value="CAI9715802.1"/>
    <property type="molecule type" value="Genomic_DNA"/>
</dbReference>
<keyword evidence="1" id="KW-0812">Transmembrane</keyword>
<accession>A0AA36AJL2</accession>
<feature type="transmembrane region" description="Helical" evidence="1">
    <location>
        <begin position="27"/>
        <end position="48"/>
    </location>
</feature>
<dbReference type="Proteomes" id="UP001162480">
    <property type="component" value="Chromosome 1"/>
</dbReference>
<reference evidence="2" key="1">
    <citation type="submission" date="2023-08" db="EMBL/GenBank/DDBJ databases">
        <authorList>
            <person name="Alioto T."/>
            <person name="Alioto T."/>
            <person name="Gomez Garrido J."/>
        </authorList>
    </citation>
    <scope>NUCLEOTIDE SEQUENCE</scope>
</reference>